<feature type="compositionally biased region" description="Acidic residues" evidence="1">
    <location>
        <begin position="73"/>
        <end position="86"/>
    </location>
</feature>
<reference evidence="2 3" key="1">
    <citation type="journal article" date="2019" name="mSystems">
        <title>Life at home and on the roam: Genomic adaptions reflect the dual lifestyle of an intracellular, facultative symbiont.</title>
        <authorList>
            <person name="Burgsdorf I."/>
        </authorList>
    </citation>
    <scope>NUCLEOTIDE SEQUENCE [LARGE SCALE GENOMIC DNA]</scope>
    <source>
        <strain evidence="2">277cV</strain>
    </source>
</reference>
<proteinExistence type="predicted"/>
<comment type="caution">
    <text evidence="2">The sequence shown here is derived from an EMBL/GenBank/DDBJ whole genome shotgun (WGS) entry which is preliminary data.</text>
</comment>
<feature type="region of interest" description="Disordered" evidence="1">
    <location>
        <begin position="57"/>
        <end position="115"/>
    </location>
</feature>
<evidence type="ECO:0000313" key="2">
    <source>
        <dbReference type="EMBL" id="TGG91256.1"/>
    </source>
</evidence>
<dbReference type="AlphaFoldDB" id="A0A524RM46"/>
<dbReference type="EMBL" id="SRMO01000080">
    <property type="protein sequence ID" value="TGG91256.1"/>
    <property type="molecule type" value="Genomic_DNA"/>
</dbReference>
<evidence type="ECO:0000256" key="1">
    <source>
        <dbReference type="SAM" id="MobiDB-lite"/>
    </source>
</evidence>
<sequence>MVCTADKLLQAVLHRLSARLGNSLADAIADMAVKVQDAPGRISREWSLFREEVRMEAERLEREQNGASADVQDSADELEDTAIDFDAEPRPPAAAASPSSPVSSRPVAAGSAENEVQKLVDLLREDVDRLQHRLDGLMP</sequence>
<protein>
    <submittedName>
        <fullName evidence="2">Uncharacterized protein</fullName>
    </submittedName>
</protein>
<gene>
    <name evidence="2" type="ORF">ERJ67_08405</name>
</gene>
<dbReference type="Proteomes" id="UP000317990">
    <property type="component" value="Unassembled WGS sequence"/>
</dbReference>
<feature type="compositionally biased region" description="Low complexity" evidence="1">
    <location>
        <begin position="93"/>
        <end position="112"/>
    </location>
</feature>
<accession>A0A524RM46</accession>
<name>A0A524RM46_9CHRO</name>
<evidence type="ECO:0000313" key="3">
    <source>
        <dbReference type="Proteomes" id="UP000317990"/>
    </source>
</evidence>
<organism evidence="2 3">
    <name type="scientific">Aphanocapsa feldmannii 277cV</name>
    <dbReference type="NCBI Taxonomy" id="2507553"/>
    <lineage>
        <taxon>Bacteria</taxon>
        <taxon>Bacillati</taxon>
        <taxon>Cyanobacteriota</taxon>
        <taxon>Cyanophyceae</taxon>
        <taxon>Oscillatoriophycideae</taxon>
        <taxon>Chroococcales</taxon>
        <taxon>Microcystaceae</taxon>
        <taxon>Aphanocapsa</taxon>
    </lineage>
</organism>